<evidence type="ECO:0000313" key="2">
    <source>
        <dbReference type="EMBL" id="KKL70684.1"/>
    </source>
</evidence>
<organism evidence="2">
    <name type="scientific">marine sediment metagenome</name>
    <dbReference type="NCBI Taxonomy" id="412755"/>
    <lineage>
        <taxon>unclassified sequences</taxon>
        <taxon>metagenomes</taxon>
        <taxon>ecological metagenomes</taxon>
    </lineage>
</organism>
<proteinExistence type="predicted"/>
<sequence length="373" mass="38203">MLVLDNGDAIRGIAEVATQLDFIVNGYVGTTATQLADGQMASTEGDLYLSGANATVVTSITIVNTDSAARTFTLYLKPSAGTSRAISPVSLDLGVGYSFYTDGQRMVVTDLSGGSVSTSIALSDASPNTIEPDDSASAGTGTAASRADHEHAIAGAAPSAILEVQAQAEGSSTSFARADHDHAIVHDITDNSLVTVDGTPNDDEFTRWTASGIEGLTVAEAITALLAVALPENVTVILDALLSGDEKWSGVSEIGTMGYAATVGDLVYLAVADTKWELAKADVAATSKGKIGLVTATTAENSTCQVLLYGKMRSAAFPAFTVGAPVHISAATAGDMAVAAPTGTTNFVVRIIGYGNTAEDLFFCPDNTYIELA</sequence>
<dbReference type="EMBL" id="LAZR01025827">
    <property type="protein sequence ID" value="KKL70684.1"/>
    <property type="molecule type" value="Genomic_DNA"/>
</dbReference>
<comment type="caution">
    <text evidence="2">The sequence shown here is derived from an EMBL/GenBank/DDBJ whole genome shotgun (WGS) entry which is preliminary data.</text>
</comment>
<gene>
    <name evidence="2" type="ORF">LCGC14_2102450</name>
</gene>
<accession>A0A0F9E9M4</accession>
<evidence type="ECO:0000256" key="1">
    <source>
        <dbReference type="SAM" id="MobiDB-lite"/>
    </source>
</evidence>
<protein>
    <submittedName>
        <fullName evidence="2">Uncharacterized protein</fullName>
    </submittedName>
</protein>
<dbReference type="AlphaFoldDB" id="A0A0F9E9M4"/>
<reference evidence="2" key="1">
    <citation type="journal article" date="2015" name="Nature">
        <title>Complex archaea that bridge the gap between prokaryotes and eukaryotes.</title>
        <authorList>
            <person name="Spang A."/>
            <person name="Saw J.H."/>
            <person name="Jorgensen S.L."/>
            <person name="Zaremba-Niedzwiedzka K."/>
            <person name="Martijn J."/>
            <person name="Lind A.E."/>
            <person name="van Eijk R."/>
            <person name="Schleper C."/>
            <person name="Guy L."/>
            <person name="Ettema T.J."/>
        </authorList>
    </citation>
    <scope>NUCLEOTIDE SEQUENCE</scope>
</reference>
<name>A0A0F9E9M4_9ZZZZ</name>
<feature type="region of interest" description="Disordered" evidence="1">
    <location>
        <begin position="123"/>
        <end position="147"/>
    </location>
</feature>
<feature type="compositionally biased region" description="Low complexity" evidence="1">
    <location>
        <begin position="135"/>
        <end position="145"/>
    </location>
</feature>